<protein>
    <submittedName>
        <fullName evidence="2">Uncharacterized protein</fullName>
    </submittedName>
</protein>
<feature type="region of interest" description="Disordered" evidence="1">
    <location>
        <begin position="387"/>
        <end position="414"/>
    </location>
</feature>
<reference evidence="2" key="1">
    <citation type="submission" date="2025-02" db="EMBL/GenBank/DDBJ databases">
        <authorList>
            <consortium name="NCBI Genome Project"/>
        </authorList>
    </citation>
    <scope>NUCLEOTIDE SEQUENCE</scope>
</reference>
<organism evidence="2">
    <name type="scientific">Aspergillus niger</name>
    <dbReference type="NCBI Taxonomy" id="5061"/>
    <lineage>
        <taxon>Eukaryota</taxon>
        <taxon>Fungi</taxon>
        <taxon>Dikarya</taxon>
        <taxon>Ascomycota</taxon>
        <taxon>Pezizomycotina</taxon>
        <taxon>Eurotiomycetes</taxon>
        <taxon>Eurotiomycetidae</taxon>
        <taxon>Eurotiales</taxon>
        <taxon>Aspergillaceae</taxon>
        <taxon>Aspergillus</taxon>
        <taxon>Aspergillus subgen. Circumdati</taxon>
    </lineage>
</organism>
<name>A0AAJ8BXV0_ASPNG</name>
<sequence length="560" mass="62108">MHNLCGVFKFSDRGFSALPDVAVSSSHPTRGVLEQDPCVQKRGRGSIVGVWDANTGMVPSHLSLPTDRKPCSPLHTTGLDSLIVGVENGWCHLGKNVANLQDILFMYSAHHVKSGKLCMADKVTFRISQPLPRDSSSVTIRQLQIKRPWARYAEQLIVRSCHKITPSTHKCARKFLATFLLCGTAIHLLTSFAVLRFDESLYDTDRSPESLPGLDASSTPEKFDRDEYVPPHSEHAVTIQTRFLPLGWPRLHEGNFYAPTDPEWQAFRKLALDKNKLSGLKVSVAGVWLEHRFPYRAPPVYYRFGLQLSPNGLAWVSKPIASEDGDCLHRCMRPLCVAHAIKDAFLVLWSRQISRLSPGLMDEQMSGSFIPLDANLLPSVLQGSDGLDDVSRSVSQPPPQNSQDGSPSTKDCSRPHTSLCISTLRKLPLPKLGPDSDLRMALLAFKWRLNYCWARNVHTSRRGVMYFSGPVGIRGPRGLCRVEVKGEYDVSKGTWSSLATLMSIGCNSAGLCRPPIPERIKQPQYRGILYGLKALWNTGEGHGLVHEILSETPSGAFSLL</sequence>
<dbReference type="RefSeq" id="XP_059604948.1">
    <property type="nucleotide sequence ID" value="XM_059745383.1"/>
</dbReference>
<gene>
    <name evidence="2" type="ORF">An16g09290</name>
</gene>
<dbReference type="KEGG" id="ang:An16g09290"/>
<dbReference type="AlphaFoldDB" id="A0AAJ8BXV0"/>
<accession>A0AAJ8BXV0</accession>
<reference evidence="2" key="2">
    <citation type="submission" date="2025-08" db="UniProtKB">
        <authorList>
            <consortium name="RefSeq"/>
        </authorList>
    </citation>
    <scope>IDENTIFICATION</scope>
</reference>
<dbReference type="GeneID" id="4989320"/>
<evidence type="ECO:0000313" key="2">
    <source>
        <dbReference type="RefSeq" id="XP_059604948.1"/>
    </source>
</evidence>
<proteinExistence type="predicted"/>
<feature type="compositionally biased region" description="Polar residues" evidence="1">
    <location>
        <begin position="401"/>
        <end position="414"/>
    </location>
</feature>
<evidence type="ECO:0000256" key="1">
    <source>
        <dbReference type="SAM" id="MobiDB-lite"/>
    </source>
</evidence>